<sequence>MATYTNQSGLQKRICRLLIQNYFSDILCITPLRTIKMALDGCGQIYKYILIIFNIIVAVEGFVMFGLGLWLRTRSEISGMFPTDTNALVIGVTMLCVSGTLFLLVAAFGGYGAWRENRTALGVFAVLMGILAVVQIVIGGISYIKMNGLGEQVGDLYIFLYKRVATTGDRDISDVLTKLHHALQCCGLVGALDLLVQKTCPKVGHLETLTYPYPVDQEGVATLRLDMAMSLLNDTDDLSQLCRACGEESSGADTDDWVRIINQQQTNALLEDWDPPCIEQAETLPPTTTVNCQRDWLRFNNSCYYISTRSKSWPDSQAWCKEKGGHLAIILTAEEQTFLWNQLPRGHWNAYWFGITDKTKETDWVWVDGTTLIGGYVFALLL</sequence>
<evidence type="ECO:0000313" key="2">
    <source>
        <dbReference type="Proteomes" id="UP001157502"/>
    </source>
</evidence>
<protein>
    <submittedName>
        <fullName evidence="1">Uncharacterized protein</fullName>
    </submittedName>
</protein>
<name>A0ACC2FMR5_DALPE</name>
<organism evidence="1 2">
    <name type="scientific">Dallia pectoralis</name>
    <name type="common">Alaska blackfish</name>
    <dbReference type="NCBI Taxonomy" id="75939"/>
    <lineage>
        <taxon>Eukaryota</taxon>
        <taxon>Metazoa</taxon>
        <taxon>Chordata</taxon>
        <taxon>Craniata</taxon>
        <taxon>Vertebrata</taxon>
        <taxon>Euteleostomi</taxon>
        <taxon>Actinopterygii</taxon>
        <taxon>Neopterygii</taxon>
        <taxon>Teleostei</taxon>
        <taxon>Protacanthopterygii</taxon>
        <taxon>Esociformes</taxon>
        <taxon>Umbridae</taxon>
        <taxon>Dallia</taxon>
    </lineage>
</organism>
<dbReference type="EMBL" id="CM055752">
    <property type="protein sequence ID" value="KAJ7992653.1"/>
    <property type="molecule type" value="Genomic_DNA"/>
</dbReference>
<comment type="caution">
    <text evidence="1">The sequence shown here is derived from an EMBL/GenBank/DDBJ whole genome shotgun (WGS) entry which is preliminary data.</text>
</comment>
<proteinExistence type="predicted"/>
<keyword evidence="2" id="KW-1185">Reference proteome</keyword>
<reference evidence="1" key="1">
    <citation type="submission" date="2021-05" db="EMBL/GenBank/DDBJ databases">
        <authorList>
            <person name="Pan Q."/>
            <person name="Jouanno E."/>
            <person name="Zahm M."/>
            <person name="Klopp C."/>
            <person name="Cabau C."/>
            <person name="Louis A."/>
            <person name="Berthelot C."/>
            <person name="Parey E."/>
            <person name="Roest Crollius H."/>
            <person name="Montfort J."/>
            <person name="Robinson-Rechavi M."/>
            <person name="Bouchez O."/>
            <person name="Lampietro C."/>
            <person name="Lopez Roques C."/>
            <person name="Donnadieu C."/>
            <person name="Postlethwait J."/>
            <person name="Bobe J."/>
            <person name="Dillon D."/>
            <person name="Chandos A."/>
            <person name="von Hippel F."/>
            <person name="Guiguen Y."/>
        </authorList>
    </citation>
    <scope>NUCLEOTIDE SEQUENCE</scope>
    <source>
        <strain evidence="1">YG-Jan2019</strain>
    </source>
</reference>
<accession>A0ACC2FMR5</accession>
<evidence type="ECO:0000313" key="1">
    <source>
        <dbReference type="EMBL" id="KAJ7992653.1"/>
    </source>
</evidence>
<dbReference type="Proteomes" id="UP001157502">
    <property type="component" value="Chromosome 25"/>
</dbReference>
<gene>
    <name evidence="1" type="ORF">DPEC_G00280910</name>
</gene>